<dbReference type="PANTHER" id="PTHR44086">
    <property type="entry name" value="THIOSULFATE SULFURTRANSFERASE RDL2, MITOCHONDRIAL-RELATED"/>
    <property type="match status" value="1"/>
</dbReference>
<dbReference type="InterPro" id="IPR021309">
    <property type="entry name" value="YgaP-like_TM"/>
</dbReference>
<organism evidence="3 4">
    <name type="scientific">Candidatus Thiodiazotropha endolucinida</name>
    <dbReference type="NCBI Taxonomy" id="1655433"/>
    <lineage>
        <taxon>Bacteria</taxon>
        <taxon>Pseudomonadati</taxon>
        <taxon>Pseudomonadota</taxon>
        <taxon>Gammaproteobacteria</taxon>
        <taxon>Chromatiales</taxon>
        <taxon>Sedimenticolaceae</taxon>
        <taxon>Candidatus Thiodiazotropha</taxon>
    </lineage>
</organism>
<reference evidence="3 4" key="1">
    <citation type="submission" date="2016-06" db="EMBL/GenBank/DDBJ databases">
        <title>Genome sequence of endosymbiont of Candidatus Endolucinida thiodiazotropha.</title>
        <authorList>
            <person name="Poehlein A."/>
            <person name="Koenig S."/>
            <person name="Heiden S.E."/>
            <person name="Thuermer A."/>
            <person name="Voget S."/>
            <person name="Daniel R."/>
            <person name="Markert S."/>
            <person name="Gros O."/>
            <person name="Schweder T."/>
        </authorList>
    </citation>
    <scope>NUCLEOTIDE SEQUENCE [LARGE SCALE GENOMIC DNA]</scope>
    <source>
        <strain evidence="3 4">COS</strain>
    </source>
</reference>
<dbReference type="InterPro" id="IPR001307">
    <property type="entry name" value="Thiosulphate_STrfase_CS"/>
</dbReference>
<dbReference type="SUPFAM" id="SSF52821">
    <property type="entry name" value="Rhodanese/Cell cycle control phosphatase"/>
    <property type="match status" value="1"/>
</dbReference>
<dbReference type="Gene3D" id="6.10.140.1340">
    <property type="match status" value="1"/>
</dbReference>
<dbReference type="CDD" id="cd00158">
    <property type="entry name" value="RHOD"/>
    <property type="match status" value="1"/>
</dbReference>
<keyword evidence="1" id="KW-1133">Transmembrane helix</keyword>
<evidence type="ECO:0000256" key="1">
    <source>
        <dbReference type="SAM" id="Phobius"/>
    </source>
</evidence>
<comment type="caution">
    <text evidence="3">The sequence shown here is derived from an EMBL/GenBank/DDBJ whole genome shotgun (WGS) entry which is preliminary data.</text>
</comment>
<dbReference type="OrthoDB" id="1445766at2"/>
<proteinExistence type="predicted"/>
<dbReference type="PANTHER" id="PTHR44086:SF10">
    <property type="entry name" value="THIOSULFATE SULFURTRANSFERASE_RHODANESE-LIKE DOMAIN-CONTAINING PROTEIN 3"/>
    <property type="match status" value="1"/>
</dbReference>
<feature type="domain" description="Rhodanese" evidence="2">
    <location>
        <begin position="20"/>
        <end position="115"/>
    </location>
</feature>
<gene>
    <name evidence="3" type="primary">ygaP</name>
    <name evidence="3" type="ORF">CODIS_11300</name>
</gene>
<dbReference type="Gene3D" id="3.40.250.10">
    <property type="entry name" value="Rhodanese-like domain"/>
    <property type="match status" value="1"/>
</dbReference>
<evidence type="ECO:0000313" key="3">
    <source>
        <dbReference type="EMBL" id="ODJ88581.1"/>
    </source>
</evidence>
<dbReference type="Pfam" id="PF11127">
    <property type="entry name" value="YgaP-like_TM"/>
    <property type="match status" value="1"/>
</dbReference>
<dbReference type="EMBL" id="MARB01000005">
    <property type="protein sequence ID" value="ODJ88581.1"/>
    <property type="molecule type" value="Genomic_DNA"/>
</dbReference>
<accession>A0A7Z0VNQ2</accession>
<dbReference type="PROSITE" id="PS50206">
    <property type="entry name" value="RHODANESE_3"/>
    <property type="match status" value="1"/>
</dbReference>
<evidence type="ECO:0000259" key="2">
    <source>
        <dbReference type="PROSITE" id="PS50206"/>
    </source>
</evidence>
<dbReference type="SMART" id="SM00450">
    <property type="entry name" value="RHOD"/>
    <property type="match status" value="1"/>
</dbReference>
<protein>
    <submittedName>
        <fullName evidence="3">Inner membrane protein YgaP</fullName>
    </submittedName>
</protein>
<feature type="transmembrane region" description="Helical" evidence="1">
    <location>
        <begin position="148"/>
        <end position="168"/>
    </location>
</feature>
<sequence length="191" mass="20959">METANVSTISPSKLYVMQNQGKRIDLLDVRTGVEYGSGHIPGAKLLALDEISDESLIEHLGDPKERDHASIYITCQSGFRAQQAAEQLSKSGYQKLVLVEGGTHGWEQAGLPMKRCGRVISMERQVQIAIGSLLLLKVTFGFTLHELFFLAGALIGLGLIMAGITRWCGMARLVAMMPWNRNNNCTEKALV</sequence>
<evidence type="ECO:0000313" key="4">
    <source>
        <dbReference type="Proteomes" id="UP000094769"/>
    </source>
</evidence>
<dbReference type="PROSITE" id="PS00380">
    <property type="entry name" value="RHODANESE_1"/>
    <property type="match status" value="1"/>
</dbReference>
<dbReference type="InterPro" id="IPR036873">
    <property type="entry name" value="Rhodanese-like_dom_sf"/>
</dbReference>
<keyword evidence="4" id="KW-1185">Reference proteome</keyword>
<dbReference type="RefSeq" id="WP_069121943.1">
    <property type="nucleotide sequence ID" value="NZ_MARB01000005.1"/>
</dbReference>
<name>A0A7Z0VNQ2_9GAMM</name>
<keyword evidence="1" id="KW-0812">Transmembrane</keyword>
<dbReference type="Proteomes" id="UP000094769">
    <property type="component" value="Unassembled WGS sequence"/>
</dbReference>
<dbReference type="AlphaFoldDB" id="A0A7Z0VNQ2"/>
<keyword evidence="1" id="KW-0472">Membrane</keyword>
<dbReference type="InterPro" id="IPR001763">
    <property type="entry name" value="Rhodanese-like_dom"/>
</dbReference>
<dbReference type="Pfam" id="PF00581">
    <property type="entry name" value="Rhodanese"/>
    <property type="match status" value="1"/>
</dbReference>
<dbReference type="GO" id="GO:0004792">
    <property type="term" value="F:thiosulfate-cyanide sulfurtransferase activity"/>
    <property type="evidence" value="ECO:0007669"/>
    <property type="project" value="InterPro"/>
</dbReference>